<keyword evidence="2" id="KW-1185">Reference proteome</keyword>
<protein>
    <recommendedName>
        <fullName evidence="3">ParB/Sulfiredoxin domain-containing protein</fullName>
    </recommendedName>
</protein>
<reference evidence="1" key="2">
    <citation type="submission" date="2019-03" db="EMBL/GenBank/DDBJ databases">
        <authorList>
            <person name="Chen S.-C."/>
            <person name="Wu S.-Y."/>
            <person name="Lai M.-C."/>
        </authorList>
    </citation>
    <scope>NUCLEOTIDE SEQUENCE</scope>
    <source>
        <strain evidence="1">ML15</strain>
    </source>
</reference>
<reference evidence="1" key="1">
    <citation type="journal article" date="2005" name="Int. J. Syst. Evol. Microbiol.">
        <title>Methanofollis formosanus sp. nov., isolated from a fish pond.</title>
        <authorList>
            <person name="Wu S.Y."/>
            <person name="Chen S.C."/>
            <person name="Lai M.C."/>
        </authorList>
    </citation>
    <scope>NUCLEOTIDE SEQUENCE</scope>
    <source>
        <strain evidence="1">ML15</strain>
    </source>
</reference>
<dbReference type="EMBL" id="CP037968">
    <property type="protein sequence ID" value="QYZ79321.1"/>
    <property type="molecule type" value="Genomic_DNA"/>
</dbReference>
<dbReference type="RefSeq" id="WP_220680626.1">
    <property type="nucleotide sequence ID" value="NZ_CP037968.1"/>
</dbReference>
<organism evidence="1 2">
    <name type="scientific">Methanofollis formosanus</name>
    <dbReference type="NCBI Taxonomy" id="299308"/>
    <lineage>
        <taxon>Archaea</taxon>
        <taxon>Methanobacteriati</taxon>
        <taxon>Methanobacteriota</taxon>
        <taxon>Stenosarchaea group</taxon>
        <taxon>Methanomicrobia</taxon>
        <taxon>Methanomicrobiales</taxon>
        <taxon>Methanomicrobiaceae</taxon>
        <taxon>Methanofollis</taxon>
    </lineage>
</organism>
<evidence type="ECO:0008006" key="3">
    <source>
        <dbReference type="Google" id="ProtNLM"/>
    </source>
</evidence>
<accession>A0A8G1EGM9</accession>
<gene>
    <name evidence="1" type="ORF">E2N92_07720</name>
</gene>
<proteinExistence type="predicted"/>
<dbReference type="OrthoDB" id="197906at2157"/>
<name>A0A8G1EGM9_9EURY</name>
<dbReference type="Proteomes" id="UP000826709">
    <property type="component" value="Chromosome"/>
</dbReference>
<evidence type="ECO:0000313" key="1">
    <source>
        <dbReference type="EMBL" id="QYZ79321.1"/>
    </source>
</evidence>
<dbReference type="KEGG" id="mfk:E2N92_07720"/>
<dbReference type="AlphaFoldDB" id="A0A8G1EGM9"/>
<evidence type="ECO:0000313" key="2">
    <source>
        <dbReference type="Proteomes" id="UP000826709"/>
    </source>
</evidence>
<sequence length="252" mass="29638">MKHIVGTLLHLKNSSPGFYYSFRQIVSLYKYHRLNYYYLKNSRGLPNWPREVKDTVIRVHPPAIRGVSEMKFDTVLDSGAAQSGDWDIPKKKFIESLQFQAVRSRYLEGRSWEETEIFQTTAEELEQGRVRWGCSTIAELKKRFLMIDKLYETIKKNGYKSKREIIAEHINDPFLHFEPLDEVTVNIGRNGDLLFNDGAHRLSIALILGIEEIPVRIVGRHEDWQGPWIWKNENFPDRNFPDVLKRSSLHHR</sequence>